<sequence length="66" mass="7053">MASPASANNHPAGQMAGRLEVDEEVLAGLARELADAARTGVPARLLSRRFPGLPLTEAYRIQQINL</sequence>
<name>A0ABX7U298_STRCY</name>
<evidence type="ECO:0000313" key="2">
    <source>
        <dbReference type="Proteomes" id="UP000663908"/>
    </source>
</evidence>
<organism evidence="1 2">
    <name type="scientific">Streptomyces cyanogenus</name>
    <dbReference type="NCBI Taxonomy" id="80860"/>
    <lineage>
        <taxon>Bacteria</taxon>
        <taxon>Bacillati</taxon>
        <taxon>Actinomycetota</taxon>
        <taxon>Actinomycetes</taxon>
        <taxon>Kitasatosporales</taxon>
        <taxon>Streptomycetaceae</taxon>
        <taxon>Streptomyces</taxon>
    </lineage>
</organism>
<proteinExistence type="predicted"/>
<dbReference type="Proteomes" id="UP000663908">
    <property type="component" value="Chromosome"/>
</dbReference>
<accession>A0ABX7U298</accession>
<dbReference type="EMBL" id="CP071839">
    <property type="protein sequence ID" value="QTE03178.1"/>
    <property type="molecule type" value="Genomic_DNA"/>
</dbReference>
<reference evidence="1 2" key="1">
    <citation type="submission" date="2021-03" db="EMBL/GenBank/DDBJ databases">
        <title>Complete genome sequence of Streptomyces cyanogenus S136, producer of anticancer angucycline landomycin A.</title>
        <authorList>
            <person name="Hrab P."/>
            <person name="Ruckert C."/>
            <person name="Busche T."/>
            <person name="Ostash I."/>
            <person name="Kalinowski J."/>
            <person name="Fedorenko V."/>
            <person name="Yushchuk O."/>
            <person name="Ostash B."/>
        </authorList>
    </citation>
    <scope>NUCLEOTIDE SEQUENCE [LARGE SCALE GENOMIC DNA]</scope>
    <source>
        <strain evidence="1 2">S136</strain>
    </source>
</reference>
<dbReference type="RefSeq" id="WP_208036354.1">
    <property type="nucleotide sequence ID" value="NZ_CP071839.1"/>
</dbReference>
<protein>
    <submittedName>
        <fullName evidence="1">Uncharacterized protein</fullName>
    </submittedName>
</protein>
<gene>
    <name evidence="1" type="ORF">S1361_37930</name>
</gene>
<evidence type="ECO:0000313" key="1">
    <source>
        <dbReference type="EMBL" id="QTE03178.1"/>
    </source>
</evidence>
<keyword evidence="2" id="KW-1185">Reference proteome</keyword>